<dbReference type="GO" id="GO:0003676">
    <property type="term" value="F:nucleic acid binding"/>
    <property type="evidence" value="ECO:0007669"/>
    <property type="project" value="InterPro"/>
</dbReference>
<dbReference type="Proteomes" id="UP000265520">
    <property type="component" value="Unassembled WGS sequence"/>
</dbReference>
<evidence type="ECO:0000259" key="1">
    <source>
        <dbReference type="PROSITE" id="PS50994"/>
    </source>
</evidence>
<dbReference type="SUPFAM" id="SSF53098">
    <property type="entry name" value="Ribonuclease H-like"/>
    <property type="match status" value="1"/>
</dbReference>
<reference evidence="2 3" key="1">
    <citation type="journal article" date="2018" name="Front. Plant Sci.">
        <title>Red Clover (Trifolium pratense) and Zigzag Clover (T. medium) - A Picture of Genomic Similarities and Differences.</title>
        <authorList>
            <person name="Dluhosova J."/>
            <person name="Istvanek J."/>
            <person name="Nedelnik J."/>
            <person name="Repkova J."/>
        </authorList>
    </citation>
    <scope>NUCLEOTIDE SEQUENCE [LARGE SCALE GENOMIC DNA]</scope>
    <source>
        <strain evidence="3">cv. 10/8</strain>
        <tissue evidence="2">Leaf</tissue>
    </source>
</reference>
<dbReference type="InterPro" id="IPR001584">
    <property type="entry name" value="Integrase_cat-core"/>
</dbReference>
<comment type="caution">
    <text evidence="2">The sequence shown here is derived from an EMBL/GenBank/DDBJ whole genome shotgun (WGS) entry which is preliminary data.</text>
</comment>
<dbReference type="InterPro" id="IPR050951">
    <property type="entry name" value="Retrovirus_Pol_polyprotein"/>
</dbReference>
<evidence type="ECO:0000313" key="2">
    <source>
        <dbReference type="EMBL" id="MCI09458.1"/>
    </source>
</evidence>
<sequence>MDFITGLPPSQGSTVILVVVDRLFKTAHFGPLPTSFTASKVAEVFVSLVVRHHGYPRSIVSDRDPVFISNFWHKLFELSGTKLAMSSVYHPQTDGQSEVVNRGLEQYLRAFTQHKPSSWVAFLPWAEFHYNTSYHSALKMSPFEALYGRKPPTIPAYARGSTSIQVLDEALTARDELLRTLKDNLRSAQHRMRQKANAHRRDLTLAVGDLVLVRLRPYRQTSVRQHKHHKLSK</sequence>
<accession>A0A392PBI0</accession>
<dbReference type="InterPro" id="IPR036397">
    <property type="entry name" value="RNaseH_sf"/>
</dbReference>
<protein>
    <recommendedName>
        <fullName evidence="1">Integrase catalytic domain-containing protein</fullName>
    </recommendedName>
</protein>
<dbReference type="EMBL" id="LXQA010072729">
    <property type="protein sequence ID" value="MCI09458.1"/>
    <property type="molecule type" value="Genomic_DNA"/>
</dbReference>
<dbReference type="GO" id="GO:0015074">
    <property type="term" value="P:DNA integration"/>
    <property type="evidence" value="ECO:0007669"/>
    <property type="project" value="InterPro"/>
</dbReference>
<dbReference type="AlphaFoldDB" id="A0A392PBI0"/>
<proteinExistence type="predicted"/>
<feature type="domain" description="Integrase catalytic" evidence="1">
    <location>
        <begin position="1"/>
        <end position="150"/>
    </location>
</feature>
<feature type="non-terminal residue" evidence="2">
    <location>
        <position position="233"/>
    </location>
</feature>
<dbReference type="PANTHER" id="PTHR37984">
    <property type="entry name" value="PROTEIN CBG26694"/>
    <property type="match status" value="1"/>
</dbReference>
<organism evidence="2 3">
    <name type="scientific">Trifolium medium</name>
    <dbReference type="NCBI Taxonomy" id="97028"/>
    <lineage>
        <taxon>Eukaryota</taxon>
        <taxon>Viridiplantae</taxon>
        <taxon>Streptophyta</taxon>
        <taxon>Embryophyta</taxon>
        <taxon>Tracheophyta</taxon>
        <taxon>Spermatophyta</taxon>
        <taxon>Magnoliopsida</taxon>
        <taxon>eudicotyledons</taxon>
        <taxon>Gunneridae</taxon>
        <taxon>Pentapetalae</taxon>
        <taxon>rosids</taxon>
        <taxon>fabids</taxon>
        <taxon>Fabales</taxon>
        <taxon>Fabaceae</taxon>
        <taxon>Papilionoideae</taxon>
        <taxon>50 kb inversion clade</taxon>
        <taxon>NPAAA clade</taxon>
        <taxon>Hologalegina</taxon>
        <taxon>IRL clade</taxon>
        <taxon>Trifolieae</taxon>
        <taxon>Trifolium</taxon>
    </lineage>
</organism>
<keyword evidence="3" id="KW-1185">Reference proteome</keyword>
<dbReference type="PANTHER" id="PTHR37984:SF15">
    <property type="entry name" value="INTEGRASE CATALYTIC DOMAIN-CONTAINING PROTEIN"/>
    <property type="match status" value="1"/>
</dbReference>
<evidence type="ECO:0000313" key="3">
    <source>
        <dbReference type="Proteomes" id="UP000265520"/>
    </source>
</evidence>
<dbReference type="InterPro" id="IPR012337">
    <property type="entry name" value="RNaseH-like_sf"/>
</dbReference>
<name>A0A392PBI0_9FABA</name>
<dbReference type="PROSITE" id="PS50994">
    <property type="entry name" value="INTEGRASE"/>
    <property type="match status" value="1"/>
</dbReference>
<dbReference type="Gene3D" id="3.30.420.10">
    <property type="entry name" value="Ribonuclease H-like superfamily/Ribonuclease H"/>
    <property type="match status" value="1"/>
</dbReference>